<dbReference type="STRING" id="101127.A0A1X2GI63"/>
<keyword evidence="3" id="KW-1185">Reference proteome</keyword>
<dbReference type="AlphaFoldDB" id="A0A1X2GI63"/>
<feature type="region of interest" description="Disordered" evidence="1">
    <location>
        <begin position="80"/>
        <end position="105"/>
    </location>
</feature>
<dbReference type="PANTHER" id="PTHR28052:SF1">
    <property type="entry name" value="UPF0545 PROTEIN C22ORF39"/>
    <property type="match status" value="1"/>
</dbReference>
<protein>
    <submittedName>
        <fullName evidence="2">Uncharacterized protein</fullName>
    </submittedName>
</protein>
<dbReference type="Proteomes" id="UP000242146">
    <property type="component" value="Unassembled WGS sequence"/>
</dbReference>
<name>A0A1X2GI63_9FUNG</name>
<accession>A0A1X2GI63</accession>
<comment type="caution">
    <text evidence="2">The sequence shown here is derived from an EMBL/GenBank/DDBJ whole genome shotgun (WGS) entry which is preliminary data.</text>
</comment>
<gene>
    <name evidence="2" type="ORF">DM01DRAFT_1373864</name>
</gene>
<dbReference type="Pfam" id="PF11326">
    <property type="entry name" value="PANTS-like"/>
    <property type="match status" value="1"/>
</dbReference>
<proteinExistence type="predicted"/>
<reference evidence="2 3" key="1">
    <citation type="submission" date="2016-07" db="EMBL/GenBank/DDBJ databases">
        <title>Pervasive Adenine N6-methylation of Active Genes in Fungi.</title>
        <authorList>
            <consortium name="DOE Joint Genome Institute"/>
            <person name="Mondo S.J."/>
            <person name="Dannebaum R.O."/>
            <person name="Kuo R.C."/>
            <person name="Labutti K."/>
            <person name="Haridas S."/>
            <person name="Kuo A."/>
            <person name="Salamov A."/>
            <person name="Ahrendt S.R."/>
            <person name="Lipzen A."/>
            <person name="Sullivan W."/>
            <person name="Andreopoulos W.B."/>
            <person name="Clum A."/>
            <person name="Lindquist E."/>
            <person name="Daum C."/>
            <person name="Ramamoorthy G.K."/>
            <person name="Gryganskyi A."/>
            <person name="Culley D."/>
            <person name="Magnuson J.K."/>
            <person name="James T.Y."/>
            <person name="O'Malley M.A."/>
            <person name="Stajich J.E."/>
            <person name="Spatafora J.W."/>
            <person name="Visel A."/>
            <person name="Grigoriev I.V."/>
        </authorList>
    </citation>
    <scope>NUCLEOTIDE SEQUENCE [LARGE SCALE GENOMIC DNA]</scope>
    <source>
        <strain evidence="2 3">NRRL 3301</strain>
    </source>
</reference>
<evidence type="ECO:0000313" key="3">
    <source>
        <dbReference type="Proteomes" id="UP000242146"/>
    </source>
</evidence>
<evidence type="ECO:0000256" key="1">
    <source>
        <dbReference type="SAM" id="MobiDB-lite"/>
    </source>
</evidence>
<organism evidence="2 3">
    <name type="scientific">Hesseltinella vesiculosa</name>
    <dbReference type="NCBI Taxonomy" id="101127"/>
    <lineage>
        <taxon>Eukaryota</taxon>
        <taxon>Fungi</taxon>
        <taxon>Fungi incertae sedis</taxon>
        <taxon>Mucoromycota</taxon>
        <taxon>Mucoromycotina</taxon>
        <taxon>Mucoromycetes</taxon>
        <taxon>Mucorales</taxon>
        <taxon>Cunninghamellaceae</taxon>
        <taxon>Hesseltinella</taxon>
    </lineage>
</organism>
<sequence>MSDKDTDALYHEIETERAANYLTCSVTQAFDDVWRCYSLRSQAVNYYRYGSRKDCAEKYDDLKYCMRTKTKSAKVADEMLRQRDGQKAVEKTNQRSSEDVWPTRA</sequence>
<evidence type="ECO:0000313" key="2">
    <source>
        <dbReference type="EMBL" id="ORX54395.1"/>
    </source>
</evidence>
<dbReference type="PANTHER" id="PTHR28052">
    <property type="entry name" value="UPF0545 PROTEIN C22ORF39"/>
    <property type="match status" value="1"/>
</dbReference>
<feature type="compositionally biased region" description="Basic and acidic residues" evidence="1">
    <location>
        <begin position="80"/>
        <end position="98"/>
    </location>
</feature>
<dbReference type="EMBL" id="MCGT01000013">
    <property type="protein sequence ID" value="ORX54395.1"/>
    <property type="molecule type" value="Genomic_DNA"/>
</dbReference>
<dbReference type="OrthoDB" id="2017405at2759"/>
<dbReference type="InterPro" id="IPR021475">
    <property type="entry name" value="Pants/Emi1-like"/>
</dbReference>